<evidence type="ECO:0000256" key="4">
    <source>
        <dbReference type="PIRSR" id="PIRSR000188-1"/>
    </source>
</evidence>
<dbReference type="Pfam" id="PF00208">
    <property type="entry name" value="ELFV_dehydrog"/>
    <property type="match status" value="1"/>
</dbReference>
<name>A0A494TCJ2_SPHPE</name>
<dbReference type="OrthoDB" id="9803297at2"/>
<evidence type="ECO:0000256" key="3">
    <source>
        <dbReference type="ARBA" id="ARBA00023027"/>
    </source>
</evidence>
<dbReference type="AlphaFoldDB" id="A0A494TCJ2"/>
<dbReference type="InterPro" id="IPR016211">
    <property type="entry name" value="Glu/Phe/Leu/Val/Trp_DH_bac/arc"/>
</dbReference>
<gene>
    <name evidence="8" type="ORF">D3Y57_02645</name>
</gene>
<dbReference type="Gene3D" id="3.40.50.10860">
    <property type="entry name" value="Leucine Dehydrogenase, chain A, domain 1"/>
    <property type="match status" value="1"/>
</dbReference>
<dbReference type="InterPro" id="IPR046346">
    <property type="entry name" value="Aminoacid_DH-like_N_sf"/>
</dbReference>
<keyword evidence="9" id="KW-1185">Reference proteome</keyword>
<evidence type="ECO:0000256" key="5">
    <source>
        <dbReference type="PIRSR" id="PIRSR000188-2"/>
    </source>
</evidence>
<dbReference type="GO" id="GO:0006520">
    <property type="term" value="P:amino acid metabolic process"/>
    <property type="evidence" value="ECO:0007669"/>
    <property type="project" value="InterPro"/>
</dbReference>
<geneLocation type="plasmid" evidence="8">
    <name>unnamed1</name>
</geneLocation>
<evidence type="ECO:0000256" key="6">
    <source>
        <dbReference type="RuleBase" id="RU004417"/>
    </source>
</evidence>
<dbReference type="SMART" id="SM00839">
    <property type="entry name" value="ELFV_dehydrog"/>
    <property type="match status" value="1"/>
</dbReference>
<proteinExistence type="inferred from homology"/>
<keyword evidence="3 5" id="KW-0520">NAD</keyword>
<accession>A0A494TCJ2</accession>
<dbReference type="GO" id="GO:0000166">
    <property type="term" value="F:nucleotide binding"/>
    <property type="evidence" value="ECO:0007669"/>
    <property type="project" value="UniProtKB-KW"/>
</dbReference>
<dbReference type="PANTHER" id="PTHR42722">
    <property type="entry name" value="LEUCINE DEHYDROGENASE"/>
    <property type="match status" value="1"/>
</dbReference>
<dbReference type="SUPFAM" id="SSF53223">
    <property type="entry name" value="Aminoacid dehydrogenase-like, N-terminal domain"/>
    <property type="match status" value="1"/>
</dbReference>
<evidence type="ECO:0000256" key="2">
    <source>
        <dbReference type="ARBA" id="ARBA00023002"/>
    </source>
</evidence>
<dbReference type="EMBL" id="CP032828">
    <property type="protein sequence ID" value="AYJ84974.1"/>
    <property type="molecule type" value="Genomic_DNA"/>
</dbReference>
<dbReference type="RefSeq" id="WP_121151097.1">
    <property type="nucleotide sequence ID" value="NZ_CP032828.1"/>
</dbReference>
<feature type="binding site" evidence="5">
    <location>
        <begin position="179"/>
        <end position="184"/>
    </location>
    <ligand>
        <name>NAD(+)</name>
        <dbReference type="ChEBI" id="CHEBI:57540"/>
    </ligand>
</feature>
<dbReference type="Pfam" id="PF02812">
    <property type="entry name" value="ELFV_dehydrog_N"/>
    <property type="match status" value="1"/>
</dbReference>
<dbReference type="SUPFAM" id="SSF51735">
    <property type="entry name" value="NAD(P)-binding Rossmann-fold domains"/>
    <property type="match status" value="1"/>
</dbReference>
<protein>
    <submittedName>
        <fullName evidence="8">Glu/Leu/Phe/Val dehydrogenase</fullName>
    </submittedName>
</protein>
<reference evidence="8 9" key="1">
    <citation type="submission" date="2018-09" db="EMBL/GenBank/DDBJ databases">
        <title>Sphingomonas peninsula sp. nov., isolated from fildes peninsula, Antarctic soil.</title>
        <authorList>
            <person name="Yingchao G."/>
        </authorList>
    </citation>
    <scope>NUCLEOTIDE SEQUENCE [LARGE SCALE GENOMIC DNA]</scope>
    <source>
        <strain evidence="8 9">YZ-8</strain>
        <plasmid evidence="8 9">unnamed1</plasmid>
    </source>
</reference>
<dbReference type="GO" id="GO:0016639">
    <property type="term" value="F:oxidoreductase activity, acting on the CH-NH2 group of donors, NAD or NADP as acceptor"/>
    <property type="evidence" value="ECO:0007669"/>
    <property type="project" value="InterPro"/>
</dbReference>
<dbReference type="Gene3D" id="3.40.50.720">
    <property type="entry name" value="NAD(P)-binding Rossmann-like Domain"/>
    <property type="match status" value="1"/>
</dbReference>
<dbReference type="CDD" id="cd01075">
    <property type="entry name" value="NAD_bind_Leu_Phe_Val_DH"/>
    <property type="match status" value="1"/>
</dbReference>
<keyword evidence="2 6" id="KW-0560">Oxidoreductase</keyword>
<keyword evidence="8" id="KW-0614">Plasmid</keyword>
<evidence type="ECO:0000256" key="1">
    <source>
        <dbReference type="ARBA" id="ARBA00006382"/>
    </source>
</evidence>
<organism evidence="8 9">
    <name type="scientific">Sphingomonas paeninsulae</name>
    <dbReference type="NCBI Taxonomy" id="2319844"/>
    <lineage>
        <taxon>Bacteria</taxon>
        <taxon>Pseudomonadati</taxon>
        <taxon>Pseudomonadota</taxon>
        <taxon>Alphaproteobacteria</taxon>
        <taxon>Sphingomonadales</taxon>
        <taxon>Sphingomonadaceae</taxon>
        <taxon>Sphingomonas</taxon>
    </lineage>
</organism>
<feature type="domain" description="Glutamate/phenylalanine/leucine/valine/L-tryptophan dehydrogenase C-terminal" evidence="7">
    <location>
        <begin position="144"/>
        <end position="350"/>
    </location>
</feature>
<dbReference type="PANTHER" id="PTHR42722:SF1">
    <property type="entry name" value="VALINE DEHYDROGENASE"/>
    <property type="match status" value="1"/>
</dbReference>
<evidence type="ECO:0000259" key="7">
    <source>
        <dbReference type="SMART" id="SM00839"/>
    </source>
</evidence>
<evidence type="ECO:0000313" key="9">
    <source>
        <dbReference type="Proteomes" id="UP000276254"/>
    </source>
</evidence>
<dbReference type="KEGG" id="spha:D3Y57_02645"/>
<dbReference type="InterPro" id="IPR036291">
    <property type="entry name" value="NAD(P)-bd_dom_sf"/>
</dbReference>
<evidence type="ECO:0000313" key="8">
    <source>
        <dbReference type="EMBL" id="AYJ84974.1"/>
    </source>
</evidence>
<dbReference type="PRINTS" id="PR00082">
    <property type="entry name" value="GLFDHDRGNASE"/>
</dbReference>
<dbReference type="PIRSF" id="PIRSF000188">
    <property type="entry name" value="Phe_leu_dh"/>
    <property type="match status" value="1"/>
</dbReference>
<keyword evidence="5" id="KW-0547">Nucleotide-binding</keyword>
<dbReference type="InterPro" id="IPR006095">
    <property type="entry name" value="Glu/Leu/Phe/Val/Trp_DH"/>
</dbReference>
<dbReference type="InterPro" id="IPR006096">
    <property type="entry name" value="Glu/Leu/Phe/Val/Trp_DH_C"/>
</dbReference>
<sequence>MVRSSYGSDFPERQHVINDPETGVRGIIAIHSTVLGPAAGGCRFWHYENDVDMVQDAVRLARGMSYKNAMADLPFGGGKAVLQRPKGDFDRATIFRIFAEAVEDLGGAYVTAEDVGTTIDDMKAIRRHTRYVAGLAPQPGKAGGDPSPWTALGVFESMKVAARFALDADLSDLTIAVQGTGNVGGGLCSLLAQAGAKLIIADVTPGRRDVLAATHGATIVDVSEIAGVQADVFAPCALGGALNERTIPMLKARVICGGANNQLATPADGEALLARGITYAPDYVVNAGGIINVAAEYLGETTDQVRERVHRIGSRLRTVLDQASREHLPVNVVADRLAQQIITEGAKVAA</sequence>
<comment type="similarity">
    <text evidence="1 6">Belongs to the Glu/Leu/Phe/Val dehydrogenases family.</text>
</comment>
<dbReference type="InterPro" id="IPR006097">
    <property type="entry name" value="Glu/Leu/Phe/Val/Trp_DH_dimer"/>
</dbReference>
<dbReference type="Proteomes" id="UP000276254">
    <property type="component" value="Plasmid unnamed1"/>
</dbReference>
<feature type="active site" description="Proton donor/acceptor" evidence="4">
    <location>
        <position position="79"/>
    </location>
</feature>